<comment type="caution">
    <text evidence="12">The sequence shown here is derived from an EMBL/GenBank/DDBJ whole genome shotgun (WGS) entry which is preliminary data.</text>
</comment>
<dbReference type="Gene3D" id="3.30.200.20">
    <property type="entry name" value="Phosphorylase Kinase, domain 1"/>
    <property type="match status" value="1"/>
</dbReference>
<evidence type="ECO:0000256" key="2">
    <source>
        <dbReference type="ARBA" id="ARBA00022527"/>
    </source>
</evidence>
<dbReference type="SUPFAM" id="SSF56112">
    <property type="entry name" value="Protein kinase-like (PK-like)"/>
    <property type="match status" value="2"/>
</dbReference>
<feature type="compositionally biased region" description="Low complexity" evidence="10">
    <location>
        <begin position="1132"/>
        <end position="1143"/>
    </location>
</feature>
<feature type="compositionally biased region" description="Basic and acidic residues" evidence="10">
    <location>
        <begin position="45"/>
        <end position="68"/>
    </location>
</feature>
<organism evidence="12 13">
    <name type="scientific">Coemansia interrupta</name>
    <dbReference type="NCBI Taxonomy" id="1126814"/>
    <lineage>
        <taxon>Eukaryota</taxon>
        <taxon>Fungi</taxon>
        <taxon>Fungi incertae sedis</taxon>
        <taxon>Zoopagomycota</taxon>
        <taxon>Kickxellomycotina</taxon>
        <taxon>Kickxellomycetes</taxon>
        <taxon>Kickxellales</taxon>
        <taxon>Kickxellaceae</taxon>
        <taxon>Coemansia</taxon>
    </lineage>
</organism>
<dbReference type="Gene3D" id="1.10.510.10">
    <property type="entry name" value="Transferase(Phosphotransferase) domain 1"/>
    <property type="match status" value="2"/>
</dbReference>
<feature type="compositionally biased region" description="Low complexity" evidence="10">
    <location>
        <begin position="934"/>
        <end position="948"/>
    </location>
</feature>
<dbReference type="EMBL" id="JANBUM010000050">
    <property type="protein sequence ID" value="KAJ2786634.1"/>
    <property type="molecule type" value="Genomic_DNA"/>
</dbReference>
<evidence type="ECO:0000259" key="11">
    <source>
        <dbReference type="PROSITE" id="PS50011"/>
    </source>
</evidence>
<evidence type="ECO:0000256" key="1">
    <source>
        <dbReference type="ARBA" id="ARBA00012513"/>
    </source>
</evidence>
<dbReference type="SMART" id="SM00220">
    <property type="entry name" value="S_TKc"/>
    <property type="match status" value="1"/>
</dbReference>
<dbReference type="InterPro" id="IPR011009">
    <property type="entry name" value="Kinase-like_dom_sf"/>
</dbReference>
<feature type="region of interest" description="Disordered" evidence="10">
    <location>
        <begin position="1132"/>
        <end position="1160"/>
    </location>
</feature>
<feature type="compositionally biased region" description="Low complexity" evidence="10">
    <location>
        <begin position="284"/>
        <end position="312"/>
    </location>
</feature>
<dbReference type="PANTHER" id="PTHR43895:SF152">
    <property type="entry name" value="SERINE_THREONINE-PROTEIN KINASE TOS3"/>
    <property type="match status" value="1"/>
</dbReference>
<dbReference type="InterPro" id="IPR017441">
    <property type="entry name" value="Protein_kinase_ATP_BS"/>
</dbReference>
<feature type="compositionally biased region" description="Polar residues" evidence="10">
    <location>
        <begin position="106"/>
        <end position="121"/>
    </location>
</feature>
<feature type="region of interest" description="Disordered" evidence="10">
    <location>
        <begin position="1060"/>
        <end position="1096"/>
    </location>
</feature>
<evidence type="ECO:0000256" key="4">
    <source>
        <dbReference type="ARBA" id="ARBA00022741"/>
    </source>
</evidence>
<dbReference type="GO" id="GO:0007165">
    <property type="term" value="P:signal transduction"/>
    <property type="evidence" value="ECO:0007669"/>
    <property type="project" value="TreeGrafter"/>
</dbReference>
<protein>
    <recommendedName>
        <fullName evidence="1">non-specific serine/threonine protein kinase</fullName>
        <ecNumber evidence="1">2.7.11.1</ecNumber>
    </recommendedName>
</protein>
<keyword evidence="4 9" id="KW-0547">Nucleotide-binding</keyword>
<dbReference type="GO" id="GO:0005524">
    <property type="term" value="F:ATP binding"/>
    <property type="evidence" value="ECO:0007669"/>
    <property type="project" value="UniProtKB-UniRule"/>
</dbReference>
<feature type="compositionally biased region" description="Acidic residues" evidence="10">
    <location>
        <begin position="1147"/>
        <end position="1157"/>
    </location>
</feature>
<evidence type="ECO:0000256" key="7">
    <source>
        <dbReference type="ARBA" id="ARBA00047899"/>
    </source>
</evidence>
<evidence type="ECO:0000313" key="12">
    <source>
        <dbReference type="EMBL" id="KAJ2786634.1"/>
    </source>
</evidence>
<proteinExistence type="predicted"/>
<feature type="binding site" evidence="9">
    <location>
        <position position="618"/>
    </location>
    <ligand>
        <name>ATP</name>
        <dbReference type="ChEBI" id="CHEBI:30616"/>
    </ligand>
</feature>
<dbReference type="InterPro" id="IPR008271">
    <property type="entry name" value="Ser/Thr_kinase_AS"/>
</dbReference>
<dbReference type="FunFam" id="3.30.200.20:FF:000206">
    <property type="entry name" value="Serine/threonine-protein kinase Ssp1"/>
    <property type="match status" value="1"/>
</dbReference>
<feature type="domain" description="Protein kinase" evidence="11">
    <location>
        <begin position="589"/>
        <end position="1258"/>
    </location>
</feature>
<feature type="compositionally biased region" description="Polar residues" evidence="10">
    <location>
        <begin position="896"/>
        <end position="908"/>
    </location>
</feature>
<evidence type="ECO:0000256" key="8">
    <source>
        <dbReference type="ARBA" id="ARBA00048679"/>
    </source>
</evidence>
<dbReference type="PANTHER" id="PTHR43895">
    <property type="entry name" value="CALCIUM/CALMODULIN-DEPENDENT PROTEIN KINASE KINASE-RELATED"/>
    <property type="match status" value="1"/>
</dbReference>
<dbReference type="EC" id="2.7.11.1" evidence="1"/>
<feature type="region of interest" description="Disordered" evidence="10">
    <location>
        <begin position="506"/>
        <end position="573"/>
    </location>
</feature>
<evidence type="ECO:0000256" key="5">
    <source>
        <dbReference type="ARBA" id="ARBA00022777"/>
    </source>
</evidence>
<dbReference type="InterPro" id="IPR000719">
    <property type="entry name" value="Prot_kinase_dom"/>
</dbReference>
<dbReference type="GO" id="GO:0004674">
    <property type="term" value="F:protein serine/threonine kinase activity"/>
    <property type="evidence" value="ECO:0007669"/>
    <property type="project" value="UniProtKB-KW"/>
</dbReference>
<dbReference type="Proteomes" id="UP001140172">
    <property type="component" value="Unassembled WGS sequence"/>
</dbReference>
<comment type="catalytic activity">
    <reaction evidence="8">
        <text>L-seryl-[protein] + ATP = O-phospho-L-seryl-[protein] + ADP + H(+)</text>
        <dbReference type="Rhea" id="RHEA:17989"/>
        <dbReference type="Rhea" id="RHEA-COMP:9863"/>
        <dbReference type="Rhea" id="RHEA-COMP:11604"/>
        <dbReference type="ChEBI" id="CHEBI:15378"/>
        <dbReference type="ChEBI" id="CHEBI:29999"/>
        <dbReference type="ChEBI" id="CHEBI:30616"/>
        <dbReference type="ChEBI" id="CHEBI:83421"/>
        <dbReference type="ChEBI" id="CHEBI:456216"/>
        <dbReference type="EC" id="2.7.11.1"/>
    </reaction>
</comment>
<reference evidence="12" key="1">
    <citation type="submission" date="2022-07" db="EMBL/GenBank/DDBJ databases">
        <title>Phylogenomic reconstructions and comparative analyses of Kickxellomycotina fungi.</title>
        <authorList>
            <person name="Reynolds N.K."/>
            <person name="Stajich J.E."/>
            <person name="Barry K."/>
            <person name="Grigoriev I.V."/>
            <person name="Crous P."/>
            <person name="Smith M.E."/>
        </authorList>
    </citation>
    <scope>NUCLEOTIDE SEQUENCE</scope>
    <source>
        <strain evidence="12">BCRC 34489</strain>
    </source>
</reference>
<name>A0A9W8HI49_9FUNG</name>
<feature type="region of interest" description="Disordered" evidence="10">
    <location>
        <begin position="757"/>
        <end position="790"/>
    </location>
</feature>
<keyword evidence="2" id="KW-0723">Serine/threonine-protein kinase</keyword>
<feature type="compositionally biased region" description="Acidic residues" evidence="10">
    <location>
        <begin position="949"/>
        <end position="970"/>
    </location>
</feature>
<feature type="compositionally biased region" description="Polar residues" evidence="10">
    <location>
        <begin position="318"/>
        <end position="328"/>
    </location>
</feature>
<keyword evidence="3" id="KW-0808">Transferase</keyword>
<feature type="compositionally biased region" description="Polar residues" evidence="10">
    <location>
        <begin position="74"/>
        <end position="86"/>
    </location>
</feature>
<evidence type="ECO:0000256" key="10">
    <source>
        <dbReference type="SAM" id="MobiDB-lite"/>
    </source>
</evidence>
<evidence type="ECO:0000256" key="6">
    <source>
        <dbReference type="ARBA" id="ARBA00022840"/>
    </source>
</evidence>
<keyword evidence="6 9" id="KW-0067">ATP-binding</keyword>
<sequence length="1329" mass="142935">MGRLSLAIGRHKESSSKEPGDAHDGGATRSKQFRTSLKGFLRLPVGDEQRASIDLGDIREMANEDGTPRHSLSAKPSSSNTRGHTGSSRDKASEAPGAAISVSAHPASSVTSAKAITASSPEKQDLQAPNLIADQHSVQADVSQVHTDAAIASSSANTAAATDAAQEMHAGCGTATATTTVTAPAEEHATEDQALTAAALARYSMISDKIDGINWNGEPEDSEKLSWRRRGSLLSSKLAAPLRKDGAARVLIRKESTPLFSGNGHRNHHLFHRSGSSESGGGVRSSFWRGGNSSNSNSSSNLNNAASGSSANREPGTDLQSQQHSITSPRVAETRTERTHRSSSVPFFTPILSPGSGRPSASPYLRAVGSGVVGSSSSGSSGRLNRNDLQMSLANTRQAIDRFPKLSMMGGSESGSPAGLPSPAAHSNDGTVVAAAMPMTFLVSPRPRASTTSKHVLSRVATNSQEFRHGKRTLSSATIPVLELNVPASPRALAGAVDMSEFGVGSSELTAPSTASKSPLLPPSPISTSTPARSVSSVRFEAPQDSANDDQAAAEEPADDSQSSDAVHETHRMQVVHDPYTGRKMINQYMIIRELGRGTHGKVKLAFDTVTGEYFAIKIIDKESRDRRLRLGAPARTHGNTRIDMDKMEKVKREIAILKKCRHPNVVRLREVIDDAHARRIYLVIEFMDGGEIRWRDDDGLPAMDASEARSVFRDLVLGVEYLHYAGVLHRDLKPQNLLCNKAGRVKISDFGVSFLSRRQEKPRKPRNTNPPSIVVDGKAPSPLRPAGRAPALQGSLLHRYASQPLMSSSLALQHRNSASALRHKASVLSKEGSILAHSSRHTQRSVSSAGISLRSSAGSHSRNQLLEDQFLRPLGPPSQSDSSAAGMGMTDEFGNASSEQQPQSAPISPSHAMAAPAFKMPPESLSADSNVYDPFDSSDSNEFFSSDSESDYGSVDEDKSDDEDDDEDGGGIVFGAGNISLVEPPAPSSPSARPRHARKGTLGEIDCTYNEKDEERELAKTAGTPAFFAPELCCTAEELARVLKDERARRLAHARLVSRHRGRHNTDPVAAPTPQLDSEVDDRPVSGSGARPSSLYVEASQVPRLAKRHSTIVSLLARPFSPKARLSSIGSTSSASIHSSAAPLPEDAEAGEDPSVDEPLPANVITPAIDIWAMGVTLYCLVFGRVPFRASNEFELFNIIPRRAIEFPLVLEASSESDVTRTLPPLDPDLQDLLTRLLDKDFRTRITIEQIKQHPWVVRDLDHPSSWAQETDPAHRPSLNVTSQEVAQAVVPKQREQKGFRASVRRRISQMQSTATKTKSSLDWLKIW</sequence>
<dbReference type="PROSITE" id="PS00108">
    <property type="entry name" value="PROTEIN_KINASE_ST"/>
    <property type="match status" value="1"/>
</dbReference>
<comment type="catalytic activity">
    <reaction evidence="7">
        <text>L-threonyl-[protein] + ATP = O-phospho-L-threonyl-[protein] + ADP + H(+)</text>
        <dbReference type="Rhea" id="RHEA:46608"/>
        <dbReference type="Rhea" id="RHEA-COMP:11060"/>
        <dbReference type="Rhea" id="RHEA-COMP:11605"/>
        <dbReference type="ChEBI" id="CHEBI:15378"/>
        <dbReference type="ChEBI" id="CHEBI:30013"/>
        <dbReference type="ChEBI" id="CHEBI:30616"/>
        <dbReference type="ChEBI" id="CHEBI:61977"/>
        <dbReference type="ChEBI" id="CHEBI:456216"/>
        <dbReference type="EC" id="2.7.11.1"/>
    </reaction>
</comment>
<feature type="region of interest" description="Disordered" evidence="10">
    <location>
        <begin position="1"/>
        <end position="122"/>
    </location>
</feature>
<accession>A0A9W8HI49</accession>
<feature type="region of interest" description="Disordered" evidence="10">
    <location>
        <begin position="258"/>
        <end position="363"/>
    </location>
</feature>
<keyword evidence="5" id="KW-0418">Kinase</keyword>
<feature type="compositionally biased region" description="Polar residues" evidence="10">
    <location>
        <begin position="845"/>
        <end position="867"/>
    </location>
</feature>
<feature type="region of interest" description="Disordered" evidence="10">
    <location>
        <begin position="837"/>
        <end position="1008"/>
    </location>
</feature>
<keyword evidence="13" id="KW-1185">Reference proteome</keyword>
<dbReference type="Pfam" id="PF00069">
    <property type="entry name" value="Pkinase"/>
    <property type="match status" value="2"/>
</dbReference>
<dbReference type="PROSITE" id="PS00107">
    <property type="entry name" value="PROTEIN_KINASE_ATP"/>
    <property type="match status" value="1"/>
</dbReference>
<evidence type="ECO:0000256" key="3">
    <source>
        <dbReference type="ARBA" id="ARBA00022679"/>
    </source>
</evidence>
<feature type="compositionally biased region" description="Basic and acidic residues" evidence="10">
    <location>
        <begin position="10"/>
        <end position="26"/>
    </location>
</feature>
<evidence type="ECO:0000256" key="9">
    <source>
        <dbReference type="PROSITE-ProRule" id="PRU10141"/>
    </source>
</evidence>
<dbReference type="OrthoDB" id="68483at2759"/>
<gene>
    <name evidence="12" type="ORF">GGI15_001349</name>
</gene>
<dbReference type="PROSITE" id="PS50011">
    <property type="entry name" value="PROTEIN_KINASE_DOM"/>
    <property type="match status" value="1"/>
</dbReference>
<evidence type="ECO:0000313" key="13">
    <source>
        <dbReference type="Proteomes" id="UP001140172"/>
    </source>
</evidence>